<evidence type="ECO:0000313" key="2">
    <source>
        <dbReference type="Proteomes" id="UP001060919"/>
    </source>
</evidence>
<dbReference type="EMBL" id="AP026867">
    <property type="protein sequence ID" value="BDS11297.1"/>
    <property type="molecule type" value="Genomic_DNA"/>
</dbReference>
<dbReference type="KEGG" id="aup:AsAng_0020090"/>
<gene>
    <name evidence="1" type="ORF">AsAng_0020090</name>
</gene>
<keyword evidence="2" id="KW-1185">Reference proteome</keyword>
<evidence type="ECO:0000313" key="1">
    <source>
        <dbReference type="EMBL" id="BDS11297.1"/>
    </source>
</evidence>
<dbReference type="Proteomes" id="UP001060919">
    <property type="component" value="Chromosome"/>
</dbReference>
<accession>A0A915YDV4</accession>
<organism evidence="1 2">
    <name type="scientific">Aureispira anguillae</name>
    <dbReference type="NCBI Taxonomy" id="2864201"/>
    <lineage>
        <taxon>Bacteria</taxon>
        <taxon>Pseudomonadati</taxon>
        <taxon>Bacteroidota</taxon>
        <taxon>Saprospiria</taxon>
        <taxon>Saprospirales</taxon>
        <taxon>Saprospiraceae</taxon>
        <taxon>Aureispira</taxon>
    </lineage>
</organism>
<protein>
    <submittedName>
        <fullName evidence="1">Uncharacterized protein</fullName>
    </submittedName>
</protein>
<dbReference type="AlphaFoldDB" id="A0A915YDV4"/>
<proteinExistence type="predicted"/>
<dbReference type="RefSeq" id="WP_264792491.1">
    <property type="nucleotide sequence ID" value="NZ_AP026867.1"/>
</dbReference>
<reference evidence="1" key="1">
    <citation type="submission" date="2022-09" db="EMBL/GenBank/DDBJ databases">
        <title>Aureispira anguillicida sp. nov., isolated from Leptocephalus of Japanese eel Anguilla japonica.</title>
        <authorList>
            <person name="Yuasa K."/>
            <person name="Mekata T."/>
            <person name="Ikunari K."/>
        </authorList>
    </citation>
    <scope>NUCLEOTIDE SEQUENCE</scope>
    <source>
        <strain evidence="1">EL160426</strain>
    </source>
</reference>
<name>A0A915YDV4_9BACT</name>
<sequence length="373" mass="42769">MEIKYSFIIIWMVLSFFISTTTPLSAQKLQPYNKALIWRGFEHKWTYNHRINRIGSLVSMQKDQGYCIHYSATGLGSDSTFATTYYSYVEAPNVYFKETEVKILVNGNEGDLLTKAENIYLDLDEWMQNKAHYDVLVNGFEVKSMIKSDQLQLLQFLVEDPQYTKETQQIYLTANFNLVTNCRTLECELFKDKTAYELTLHLLILGFDEDVAEVRNSYTTRNYAWDTSVEVEELSKKLTISGQKDHYPAACLGIKGLGIVLNEEHWLLELNNYVTPLSYNPQNGQMDSHINMKVVAWNNGMENFSVAPFKAEFAKRKSGFAMLDTNPSLIQFSNAKIKHGKSTTSLYWKGQNKSAEAPEAESIKNISSNLNFN</sequence>